<protein>
    <submittedName>
        <fullName evidence="1">Uncharacterized protein</fullName>
    </submittedName>
</protein>
<comment type="caution">
    <text evidence="1">The sequence shown here is derived from an EMBL/GenBank/DDBJ whole genome shotgun (WGS) entry which is preliminary data.</text>
</comment>
<organism evidence="1">
    <name type="scientific">marine sediment metagenome</name>
    <dbReference type="NCBI Taxonomy" id="412755"/>
    <lineage>
        <taxon>unclassified sequences</taxon>
        <taxon>metagenomes</taxon>
        <taxon>ecological metagenomes</taxon>
    </lineage>
</organism>
<gene>
    <name evidence="1" type="ORF">S03H2_57384</name>
</gene>
<proteinExistence type="predicted"/>
<reference evidence="1" key="1">
    <citation type="journal article" date="2014" name="Front. Microbiol.">
        <title>High frequency of phylogenetically diverse reductive dehalogenase-homologous genes in deep subseafloor sedimentary metagenomes.</title>
        <authorList>
            <person name="Kawai M."/>
            <person name="Futagami T."/>
            <person name="Toyoda A."/>
            <person name="Takaki Y."/>
            <person name="Nishi S."/>
            <person name="Hori S."/>
            <person name="Arai W."/>
            <person name="Tsubouchi T."/>
            <person name="Morono Y."/>
            <person name="Uchiyama I."/>
            <person name="Ito T."/>
            <person name="Fujiyama A."/>
            <person name="Inagaki F."/>
            <person name="Takami H."/>
        </authorList>
    </citation>
    <scope>NUCLEOTIDE SEQUENCE</scope>
    <source>
        <strain evidence="1">Expedition CK06-06</strain>
    </source>
</reference>
<feature type="non-terminal residue" evidence="1">
    <location>
        <position position="1"/>
    </location>
</feature>
<accession>X1JRJ7</accession>
<dbReference type="EMBL" id="BARU01036783">
    <property type="protein sequence ID" value="GAH80894.1"/>
    <property type="molecule type" value="Genomic_DNA"/>
</dbReference>
<sequence length="111" mass="12710">GTLPREAEFRKGYAASPQMVFEFMKDRESAELDDNLTLYTIIVHMPRADDKGVPEFIDIVFPDRDYGEAVDPIKLLEKFPDVVPKEGQPVEEIYHKPEIEVVPRINKLPPA</sequence>
<evidence type="ECO:0000313" key="1">
    <source>
        <dbReference type="EMBL" id="GAH80894.1"/>
    </source>
</evidence>
<dbReference type="AlphaFoldDB" id="X1JRJ7"/>
<name>X1JRJ7_9ZZZZ</name>